<name>A0AA37XCD1_9MICO</name>
<comment type="subcellular location">
    <subcellularLocation>
        <location evidence="1">Cell inner membrane</location>
        <topology evidence="1">Multi-pass membrane protein</topology>
    </subcellularLocation>
    <subcellularLocation>
        <location evidence="8">Cell membrane</location>
        <topology evidence="8">Multi-pass membrane protein</topology>
    </subcellularLocation>
</comment>
<proteinExistence type="inferred from homology"/>
<keyword evidence="2 8" id="KW-0813">Transport</keyword>
<dbReference type="EMBL" id="BSUL01000001">
    <property type="protein sequence ID" value="GMA29685.1"/>
    <property type="molecule type" value="Genomic_DNA"/>
</dbReference>
<feature type="transmembrane region" description="Helical" evidence="8">
    <location>
        <begin position="182"/>
        <end position="204"/>
    </location>
</feature>
<evidence type="ECO:0000256" key="8">
    <source>
        <dbReference type="RuleBase" id="RU363032"/>
    </source>
</evidence>
<dbReference type="Gene3D" id="1.10.3720.10">
    <property type="entry name" value="MetI-like"/>
    <property type="match status" value="2"/>
</dbReference>
<accession>A0AA37XCD1</accession>
<evidence type="ECO:0000256" key="1">
    <source>
        <dbReference type="ARBA" id="ARBA00004429"/>
    </source>
</evidence>
<feature type="transmembrane region" description="Helical" evidence="8">
    <location>
        <begin position="92"/>
        <end position="115"/>
    </location>
</feature>
<dbReference type="GO" id="GO:0055085">
    <property type="term" value="P:transmembrane transport"/>
    <property type="evidence" value="ECO:0007669"/>
    <property type="project" value="InterPro"/>
</dbReference>
<evidence type="ECO:0000313" key="11">
    <source>
        <dbReference type="Proteomes" id="UP001157160"/>
    </source>
</evidence>
<feature type="domain" description="ABC transmembrane type-1" evidence="9">
    <location>
        <begin position="236"/>
        <end position="434"/>
    </location>
</feature>
<feature type="transmembrane region" description="Helical" evidence="8">
    <location>
        <begin position="235"/>
        <end position="261"/>
    </location>
</feature>
<dbReference type="PANTHER" id="PTHR43357">
    <property type="entry name" value="INNER MEMBRANE ABC TRANSPORTER PERMEASE PROTEIN YDCV"/>
    <property type="match status" value="1"/>
</dbReference>
<evidence type="ECO:0000256" key="5">
    <source>
        <dbReference type="ARBA" id="ARBA00022692"/>
    </source>
</evidence>
<dbReference type="PROSITE" id="PS50928">
    <property type="entry name" value="ABC_TM1"/>
    <property type="match status" value="2"/>
</dbReference>
<dbReference type="InterPro" id="IPR035906">
    <property type="entry name" value="MetI-like_sf"/>
</dbReference>
<dbReference type="PRINTS" id="PR00173">
    <property type="entry name" value="EDTRNSPORT"/>
</dbReference>
<protein>
    <submittedName>
        <fullName evidence="10">ABC transporter permease</fullName>
    </submittedName>
</protein>
<sequence length="445" mass="45567">MIVPFVLPTVVVGIAFRILFRDGGPLGALGWDGTVPAILGALVFFNVAVVVRTVGGAWEGLDPRAEEAARALGASRTRAFLDVTLPRLAPSLVSAGAVVFLFCATAFGVVLVLGGPGTGTIETEIYVLTTQFLDLQGAAVLSILQLLVVVAALSIAARARAAGETAQRRVAHAARAPRRGDAPVIAATVVVAALLALPIVALVVRSLRTLDGWGLGNYLALGGDNDVMPAPVWQAVLTSLATAGQAVLIAVPLALVAALVLGRRPRTPALRRLLAVLDGALMLPLGVSAVTVGFGFLIALDRPPLDLRDSPLLVPIAHALVALPLVLRTVLPVLRGIDPRLREAAAALGAPPWRVLLGVDLAIVARPALAAAGLAGAVSLGEFGATAFLARPDGPTLPIVIVRLLGRPGGEHLGMAIAASVVLAAVTVLVMALVERLRVNSLGAF</sequence>
<organism evidence="10 11">
    <name type="scientific">Arenivirga flava</name>
    <dbReference type="NCBI Taxonomy" id="1930060"/>
    <lineage>
        <taxon>Bacteria</taxon>
        <taxon>Bacillati</taxon>
        <taxon>Actinomycetota</taxon>
        <taxon>Actinomycetes</taxon>
        <taxon>Micrococcales</taxon>
        <taxon>Microbacteriaceae</taxon>
        <taxon>Arenivirga</taxon>
    </lineage>
</organism>
<dbReference type="AlphaFoldDB" id="A0AA37XCD1"/>
<feature type="transmembrane region" description="Helical" evidence="8">
    <location>
        <begin position="413"/>
        <end position="434"/>
    </location>
</feature>
<dbReference type="Pfam" id="PF00528">
    <property type="entry name" value="BPD_transp_1"/>
    <property type="match status" value="2"/>
</dbReference>
<keyword evidence="3" id="KW-1003">Cell membrane</keyword>
<feature type="domain" description="ABC transmembrane type-1" evidence="9">
    <location>
        <begin position="1"/>
        <end position="157"/>
    </location>
</feature>
<feature type="transmembrane region" description="Helical" evidence="8">
    <location>
        <begin position="312"/>
        <end position="334"/>
    </location>
</feature>
<feature type="transmembrane region" description="Helical" evidence="8">
    <location>
        <begin position="135"/>
        <end position="161"/>
    </location>
</feature>
<dbReference type="SUPFAM" id="SSF161098">
    <property type="entry name" value="MetI-like"/>
    <property type="match status" value="2"/>
</dbReference>
<comment type="similarity">
    <text evidence="8">Belongs to the binding-protein-dependent transport system permease family.</text>
</comment>
<dbReference type="GO" id="GO:0005886">
    <property type="term" value="C:plasma membrane"/>
    <property type="evidence" value="ECO:0007669"/>
    <property type="project" value="UniProtKB-SubCell"/>
</dbReference>
<keyword evidence="4" id="KW-0997">Cell inner membrane</keyword>
<evidence type="ECO:0000256" key="2">
    <source>
        <dbReference type="ARBA" id="ARBA00022448"/>
    </source>
</evidence>
<evidence type="ECO:0000256" key="4">
    <source>
        <dbReference type="ARBA" id="ARBA00022519"/>
    </source>
</evidence>
<keyword evidence="7 8" id="KW-0472">Membrane</keyword>
<evidence type="ECO:0000259" key="9">
    <source>
        <dbReference type="PROSITE" id="PS50928"/>
    </source>
</evidence>
<evidence type="ECO:0000313" key="10">
    <source>
        <dbReference type="EMBL" id="GMA29685.1"/>
    </source>
</evidence>
<feature type="transmembrane region" description="Helical" evidence="8">
    <location>
        <begin position="37"/>
        <end position="55"/>
    </location>
</feature>
<dbReference type="PANTHER" id="PTHR43357:SF4">
    <property type="entry name" value="INNER MEMBRANE ABC TRANSPORTER PERMEASE PROTEIN YDCV"/>
    <property type="match status" value="1"/>
</dbReference>
<reference evidence="10 11" key="1">
    <citation type="journal article" date="2014" name="Int. J. Syst. Evol. Microbiol.">
        <title>Complete genome sequence of Corynebacterium casei LMG S-19264T (=DSM 44701T), isolated from a smear-ripened cheese.</title>
        <authorList>
            <consortium name="US DOE Joint Genome Institute (JGI-PGF)"/>
            <person name="Walter F."/>
            <person name="Albersmeier A."/>
            <person name="Kalinowski J."/>
            <person name="Ruckert C."/>
        </authorList>
    </citation>
    <scope>NUCLEOTIDE SEQUENCE [LARGE SCALE GENOMIC DNA]</scope>
    <source>
        <strain evidence="10 11">NBRC 112289</strain>
    </source>
</reference>
<keyword evidence="11" id="KW-1185">Reference proteome</keyword>
<dbReference type="Proteomes" id="UP001157160">
    <property type="component" value="Unassembled WGS sequence"/>
</dbReference>
<gene>
    <name evidence="10" type="ORF">GCM10025874_29380</name>
</gene>
<keyword evidence="5 8" id="KW-0812">Transmembrane</keyword>
<comment type="caution">
    <text evidence="10">The sequence shown here is derived from an EMBL/GenBank/DDBJ whole genome shotgun (WGS) entry which is preliminary data.</text>
</comment>
<dbReference type="RefSeq" id="WP_348520030.1">
    <property type="nucleotide sequence ID" value="NZ_BSUL01000001.1"/>
</dbReference>
<dbReference type="CDD" id="cd06261">
    <property type="entry name" value="TM_PBP2"/>
    <property type="match status" value="2"/>
</dbReference>
<feature type="transmembrane region" description="Helical" evidence="8">
    <location>
        <begin position="273"/>
        <end position="300"/>
    </location>
</feature>
<dbReference type="InterPro" id="IPR000515">
    <property type="entry name" value="MetI-like"/>
</dbReference>
<keyword evidence="6 8" id="KW-1133">Transmembrane helix</keyword>
<evidence type="ECO:0000256" key="7">
    <source>
        <dbReference type="ARBA" id="ARBA00023136"/>
    </source>
</evidence>
<evidence type="ECO:0000256" key="6">
    <source>
        <dbReference type="ARBA" id="ARBA00022989"/>
    </source>
</evidence>
<evidence type="ECO:0000256" key="3">
    <source>
        <dbReference type="ARBA" id="ARBA00022475"/>
    </source>
</evidence>